<keyword evidence="3 7" id="KW-0812">Transmembrane</keyword>
<keyword evidence="10" id="KW-1185">Reference proteome</keyword>
<keyword evidence="6" id="KW-0132">Cell division</keyword>
<evidence type="ECO:0000256" key="2">
    <source>
        <dbReference type="ARBA" id="ARBA00022475"/>
    </source>
</evidence>
<accession>A0A194AJB3</accession>
<dbReference type="RefSeq" id="WP_069858653.1">
    <property type="nucleotide sequence ID" value="NZ_BDFE01000015.1"/>
</dbReference>
<name>A0A194AJB3_9BACT</name>
<dbReference type="AlphaFoldDB" id="A0A194AJB3"/>
<keyword evidence="6" id="KW-0131">Cell cycle</keyword>
<dbReference type="OrthoDB" id="9813411at2"/>
<dbReference type="PANTHER" id="PTHR47755:SF1">
    <property type="entry name" value="CELL DIVISION PROTEIN FTSX"/>
    <property type="match status" value="1"/>
</dbReference>
<proteinExistence type="inferred from homology"/>
<feature type="domain" description="ABC3 transporter permease C-terminal" evidence="8">
    <location>
        <begin position="179"/>
        <end position="289"/>
    </location>
</feature>
<evidence type="ECO:0000313" key="10">
    <source>
        <dbReference type="Proteomes" id="UP000095200"/>
    </source>
</evidence>
<keyword evidence="4 7" id="KW-1133">Transmembrane helix</keyword>
<feature type="transmembrane region" description="Helical" evidence="7">
    <location>
        <begin position="20"/>
        <end position="43"/>
    </location>
</feature>
<reference evidence="10" key="1">
    <citation type="submission" date="2016-06" db="EMBL/GenBank/DDBJ databases">
        <title>Draft genome sequence of Desulfoplanes formicivorans strain Pf12B.</title>
        <authorList>
            <person name="Watanabe M."/>
            <person name="Kojima H."/>
            <person name="Fukui M."/>
        </authorList>
    </citation>
    <scope>NUCLEOTIDE SEQUENCE [LARGE SCALE GENOMIC DNA]</scope>
    <source>
        <strain evidence="10">Pf12B</strain>
    </source>
</reference>
<evidence type="ECO:0000256" key="6">
    <source>
        <dbReference type="PIRNR" id="PIRNR003097"/>
    </source>
</evidence>
<dbReference type="Proteomes" id="UP000095200">
    <property type="component" value="Unassembled WGS sequence"/>
</dbReference>
<keyword evidence="2 6" id="KW-1003">Cell membrane</keyword>
<dbReference type="GO" id="GO:0032153">
    <property type="term" value="C:cell division site"/>
    <property type="evidence" value="ECO:0007669"/>
    <property type="project" value="TreeGrafter"/>
</dbReference>
<comment type="similarity">
    <text evidence="6">Belongs to the ABC-4 integral membrane protein family. FtsX subfamily.</text>
</comment>
<protein>
    <recommendedName>
        <fullName evidence="6">Cell division protein FtsX</fullName>
    </recommendedName>
</protein>
<comment type="caution">
    <text evidence="9">The sequence shown here is derived from an EMBL/GenBank/DDBJ whole genome shotgun (WGS) entry which is preliminary data.</text>
</comment>
<evidence type="ECO:0000256" key="4">
    <source>
        <dbReference type="ARBA" id="ARBA00022989"/>
    </source>
</evidence>
<evidence type="ECO:0000259" key="8">
    <source>
        <dbReference type="Pfam" id="PF02687"/>
    </source>
</evidence>
<dbReference type="InterPro" id="IPR003838">
    <property type="entry name" value="ABC3_permease_C"/>
</dbReference>
<dbReference type="PIRSF" id="PIRSF003097">
    <property type="entry name" value="FtsX"/>
    <property type="match status" value="1"/>
</dbReference>
<organism evidence="9 10">
    <name type="scientific">Desulfoplanes formicivorans</name>
    <dbReference type="NCBI Taxonomy" id="1592317"/>
    <lineage>
        <taxon>Bacteria</taxon>
        <taxon>Pseudomonadati</taxon>
        <taxon>Thermodesulfobacteriota</taxon>
        <taxon>Desulfovibrionia</taxon>
        <taxon>Desulfovibrionales</taxon>
        <taxon>Desulfoplanaceae</taxon>
        <taxon>Desulfoplanes</taxon>
    </lineage>
</organism>
<dbReference type="GO" id="GO:0051301">
    <property type="term" value="P:cell division"/>
    <property type="evidence" value="ECO:0007669"/>
    <property type="project" value="UniProtKB-KW"/>
</dbReference>
<dbReference type="InterPro" id="IPR004513">
    <property type="entry name" value="FtsX"/>
</dbReference>
<evidence type="ECO:0000256" key="5">
    <source>
        <dbReference type="ARBA" id="ARBA00023136"/>
    </source>
</evidence>
<gene>
    <name evidence="9" type="ORF">DPF_1556</name>
</gene>
<feature type="transmembrane region" description="Helical" evidence="7">
    <location>
        <begin position="174"/>
        <end position="199"/>
    </location>
</feature>
<dbReference type="STRING" id="1592317.DPF_1556"/>
<sequence length="291" mass="31966">MIALGGLFTQGIRDIFRTPWALCLTVAAVGLVAFLAGMFLMLVNTIEDQIVRRQAEVQFQVYWQQGADLERVRAAWQSMEQLPDLVGTTTFTPDGGLDVLAQAFADQVDLTGFKQASPLPATALLTFTLPSRDQNQWVQSMLARLQSLPLVASVHYNPLRIDVVHSWMRVSHAMFWPVICFLILVVGLVVGNTIKLALFQRQDEIEILRLVGASRLYIRLPLVVGGAVQGLLGGLLALGLLGLVHLGLQDMLYFPPLWIEVPFLSVQEILGMLGMLMGVGIVSSFVAVKEG</sequence>
<dbReference type="PANTHER" id="PTHR47755">
    <property type="entry name" value="CELL DIVISION PROTEIN FTSX"/>
    <property type="match status" value="1"/>
</dbReference>
<feature type="transmembrane region" description="Helical" evidence="7">
    <location>
        <begin position="268"/>
        <end position="288"/>
    </location>
</feature>
<keyword evidence="5 6" id="KW-0472">Membrane</keyword>
<dbReference type="EMBL" id="BDFE01000015">
    <property type="protein sequence ID" value="GAU08839.1"/>
    <property type="molecule type" value="Genomic_DNA"/>
</dbReference>
<evidence type="ECO:0000256" key="1">
    <source>
        <dbReference type="ARBA" id="ARBA00004651"/>
    </source>
</evidence>
<comment type="subcellular location">
    <subcellularLocation>
        <location evidence="1">Cell membrane</location>
        <topology evidence="1">Multi-pass membrane protein</topology>
    </subcellularLocation>
</comment>
<feature type="transmembrane region" description="Helical" evidence="7">
    <location>
        <begin position="220"/>
        <end position="248"/>
    </location>
</feature>
<dbReference type="Pfam" id="PF02687">
    <property type="entry name" value="FtsX"/>
    <property type="match status" value="1"/>
</dbReference>
<evidence type="ECO:0000256" key="7">
    <source>
        <dbReference type="SAM" id="Phobius"/>
    </source>
</evidence>
<dbReference type="GO" id="GO:0005886">
    <property type="term" value="C:plasma membrane"/>
    <property type="evidence" value="ECO:0007669"/>
    <property type="project" value="UniProtKB-SubCell"/>
</dbReference>
<evidence type="ECO:0000256" key="3">
    <source>
        <dbReference type="ARBA" id="ARBA00022692"/>
    </source>
</evidence>
<evidence type="ECO:0000313" key="9">
    <source>
        <dbReference type="EMBL" id="GAU08839.1"/>
    </source>
</evidence>